<keyword evidence="5 6" id="KW-0012">Acyltransferase</keyword>
<dbReference type="Pfam" id="PF02458">
    <property type="entry name" value="Transferase"/>
    <property type="match status" value="1"/>
</dbReference>
<dbReference type="InterPro" id="IPR050898">
    <property type="entry name" value="Plant_acyltransferase"/>
</dbReference>
<dbReference type="GO" id="GO:0042617">
    <property type="term" value="P:paclitaxel biosynthetic process"/>
    <property type="evidence" value="ECO:0007669"/>
    <property type="project" value="UniProtKB-UniPathway"/>
</dbReference>
<dbReference type="InterPro" id="IPR023213">
    <property type="entry name" value="CAT-like_dom_sf"/>
</dbReference>
<dbReference type="PANTHER" id="PTHR31147:SF1">
    <property type="entry name" value="ACYL TRANSFERASE 4"/>
    <property type="match status" value="1"/>
</dbReference>
<evidence type="ECO:0000256" key="3">
    <source>
        <dbReference type="ARBA" id="ARBA00022679"/>
    </source>
</evidence>
<organism evidence="6">
    <name type="scientific">Taxus x media</name>
    <dbReference type="NCBI Taxonomy" id="85957"/>
    <lineage>
        <taxon>Eukaryota</taxon>
        <taxon>Viridiplantae</taxon>
        <taxon>Streptophyta</taxon>
        <taxon>Embryophyta</taxon>
        <taxon>Tracheophyta</taxon>
        <taxon>Spermatophyta</taxon>
        <taxon>Pinopsida</taxon>
        <taxon>Pinidae</taxon>
        <taxon>Conifers II</taxon>
        <taxon>Cupressales</taxon>
        <taxon>Taxaceae</taxon>
        <taxon>Taxus</taxon>
    </lineage>
</organism>
<dbReference type="GO" id="GO:0016746">
    <property type="term" value="F:acyltransferase activity"/>
    <property type="evidence" value="ECO:0007669"/>
    <property type="project" value="UniProtKB-KW"/>
</dbReference>
<dbReference type="UniPathway" id="UPA00842"/>
<evidence type="ECO:0000256" key="4">
    <source>
        <dbReference type="ARBA" id="ARBA00023059"/>
    </source>
</evidence>
<dbReference type="Gene3D" id="3.30.559.10">
    <property type="entry name" value="Chloramphenicol acetyltransferase-like domain"/>
    <property type="match status" value="2"/>
</dbReference>
<accession>A0A515L544</accession>
<evidence type="ECO:0000256" key="1">
    <source>
        <dbReference type="ARBA" id="ARBA00005122"/>
    </source>
</evidence>
<reference evidence="6" key="1">
    <citation type="journal article" date="2019" name="Front. Plant Sci.">
        <title>Evolutionary Developments in Plant Specialized Metabolism, Exemplified by Two Transferase Families.</title>
        <authorList>
            <person name="Kusano H."/>
            <person name="Li H."/>
            <person name="Minami H."/>
            <person name="Kato Y."/>
            <person name="Tabata H."/>
            <person name="Yazaki K."/>
        </authorList>
    </citation>
    <scope>NUCLEOTIDE SEQUENCE</scope>
</reference>
<dbReference type="PANTHER" id="PTHR31147">
    <property type="entry name" value="ACYL TRANSFERASE 4"/>
    <property type="match status" value="1"/>
</dbReference>
<comment type="similarity">
    <text evidence="2">Belongs to the plant acyltransferase family.</text>
</comment>
<evidence type="ECO:0000256" key="2">
    <source>
        <dbReference type="ARBA" id="ARBA00009861"/>
    </source>
</evidence>
<keyword evidence="3 6" id="KW-0808">Transferase</keyword>
<name>A0A515L544_9CONI</name>
<proteinExistence type="evidence at transcript level"/>
<evidence type="ECO:0000256" key="5">
    <source>
        <dbReference type="ARBA" id="ARBA00023315"/>
    </source>
</evidence>
<dbReference type="AlphaFoldDB" id="A0A515L544"/>
<protein>
    <submittedName>
        <fullName evidence="6">BAHD acyltransferase-like 25</fullName>
    </submittedName>
</protein>
<sequence>MGRFNVDMIERVIVAPCLQSPKNILHLSPIDNKTRGLTNILSVYNASQRVSVSADPAKTIREALSKVLVYYSPFAGRLRNKENGDIEVECSGQGAVFVEAMADNDLSVLQDFNEYDPSFQQLVFYLPEDVNIEDLHLLTVQVTRFTCGGFVVGTRFHHSVSDGKGIGQLLKGMGEMARGEFKPSLEPIWNREMVKPEDIMYLQFDHFDFIHPPLNLEKSIQASMVISFERINYIKRCMMEECKEFFSAFEVVVALIWLARTKSFRIPPNEYVKIIFPIDMRNSFDSPLPKGYYGNAIGNACAMDNVKDLLNGSLLYALMLIKKSKFALNENFKSRILTKPSALDANMKHENVVGCGDWRNLGFYEADFGWGNAVNVSPMQQQREHELAMQNYFLFLRSTKNMVDGIKILMFMPASMVKPFKIEMEVTINKYVAKICNSKL</sequence>
<dbReference type="EMBL" id="MK585545">
    <property type="protein sequence ID" value="QDM39188.1"/>
    <property type="molecule type" value="mRNA"/>
</dbReference>
<comment type="pathway">
    <text evidence="1">Alkaloid biosynthesis; taxol biosynthesis.</text>
</comment>
<keyword evidence="4" id="KW-0876">Taxol biosynthesis</keyword>
<evidence type="ECO:0000313" key="6">
    <source>
        <dbReference type="EMBL" id="QDM39188.1"/>
    </source>
</evidence>